<dbReference type="GeneID" id="27350261"/>
<dbReference type="OrthoDB" id="4120939at2759"/>
<evidence type="ECO:0000313" key="3">
    <source>
        <dbReference type="Proteomes" id="UP000054466"/>
    </source>
</evidence>
<dbReference type="Proteomes" id="UP000054466">
    <property type="component" value="Unassembled WGS sequence"/>
</dbReference>
<feature type="region of interest" description="Disordered" evidence="1">
    <location>
        <begin position="20"/>
        <end position="106"/>
    </location>
</feature>
<gene>
    <name evidence="2" type="ORF">PV07_11067</name>
</gene>
<dbReference type="VEuPathDB" id="FungiDB:PV07_11067"/>
<evidence type="ECO:0000256" key="1">
    <source>
        <dbReference type="SAM" id="MobiDB-lite"/>
    </source>
</evidence>
<organism evidence="2 3">
    <name type="scientific">Cladophialophora immunda</name>
    <dbReference type="NCBI Taxonomy" id="569365"/>
    <lineage>
        <taxon>Eukaryota</taxon>
        <taxon>Fungi</taxon>
        <taxon>Dikarya</taxon>
        <taxon>Ascomycota</taxon>
        <taxon>Pezizomycotina</taxon>
        <taxon>Eurotiomycetes</taxon>
        <taxon>Chaetothyriomycetidae</taxon>
        <taxon>Chaetothyriales</taxon>
        <taxon>Herpotrichiellaceae</taxon>
        <taxon>Cladophialophora</taxon>
    </lineage>
</organism>
<dbReference type="EMBL" id="KN847046">
    <property type="protein sequence ID" value="KIW22806.1"/>
    <property type="molecule type" value="Genomic_DNA"/>
</dbReference>
<dbReference type="AlphaFoldDB" id="A0A0D1Z5A6"/>
<sequence length="170" mass="18919">MGIIKTAMMSGAAMYGIKQLAKTQEHRQSRTTNDSQQNTSQRRELYDPEYVAWQEWKSQQNAGSNSGPGQWENPQNQGQRRLLTDGETGEPRYFSSFEYDRGQPGSQYQYERAELRPQRDVVTAANGASTTQSNHSGGFDITPLLGKGMDLVQSGGKGGKGDFLDKFLSK</sequence>
<protein>
    <submittedName>
        <fullName evidence="2">Uncharacterized protein</fullName>
    </submittedName>
</protein>
<proteinExistence type="predicted"/>
<keyword evidence="3" id="KW-1185">Reference proteome</keyword>
<feature type="compositionally biased region" description="Polar residues" evidence="1">
    <location>
        <begin position="56"/>
        <end position="79"/>
    </location>
</feature>
<name>A0A0D1Z5A6_9EURO</name>
<accession>A0A0D1Z5A6</accession>
<feature type="compositionally biased region" description="Polar residues" evidence="1">
    <location>
        <begin position="30"/>
        <end position="40"/>
    </location>
</feature>
<reference evidence="2 3" key="1">
    <citation type="submission" date="2015-01" db="EMBL/GenBank/DDBJ databases">
        <title>The Genome Sequence of Cladophialophora immunda CBS83496.</title>
        <authorList>
            <consortium name="The Broad Institute Genomics Platform"/>
            <person name="Cuomo C."/>
            <person name="de Hoog S."/>
            <person name="Gorbushina A."/>
            <person name="Stielow B."/>
            <person name="Teixiera M."/>
            <person name="Abouelleil A."/>
            <person name="Chapman S.B."/>
            <person name="Priest M."/>
            <person name="Young S.K."/>
            <person name="Wortman J."/>
            <person name="Nusbaum C."/>
            <person name="Birren B."/>
        </authorList>
    </citation>
    <scope>NUCLEOTIDE SEQUENCE [LARGE SCALE GENOMIC DNA]</scope>
    <source>
        <strain evidence="2 3">CBS 83496</strain>
    </source>
</reference>
<dbReference type="RefSeq" id="XP_016243022.1">
    <property type="nucleotide sequence ID" value="XM_016398460.1"/>
</dbReference>
<dbReference type="HOGENOM" id="CLU_1570457_0_0_1"/>
<evidence type="ECO:0000313" key="2">
    <source>
        <dbReference type="EMBL" id="KIW22806.1"/>
    </source>
</evidence>